<protein>
    <submittedName>
        <fullName evidence="1">Uncharacterized protein</fullName>
    </submittedName>
</protein>
<dbReference type="AlphaFoldDB" id="Q0B1A4"/>
<proteinExistence type="predicted"/>
<dbReference type="GeneID" id="93088836"/>
<name>Q0B1A4_BURCM</name>
<keyword evidence="2" id="KW-1185">Reference proteome</keyword>
<evidence type="ECO:0000313" key="1">
    <source>
        <dbReference type="EMBL" id="ABI92069.1"/>
    </source>
</evidence>
<evidence type="ECO:0000313" key="2">
    <source>
        <dbReference type="Proteomes" id="UP000000662"/>
    </source>
</evidence>
<reference evidence="1" key="1">
    <citation type="submission" date="2006-08" db="EMBL/GenBank/DDBJ databases">
        <title>Complete sequence of Chromosome 3 of Burkholderia cepacia AMMD.</title>
        <authorList>
            <consortium name="US DOE Joint Genome Institute"/>
            <person name="Copeland A."/>
            <person name="Lucas S."/>
            <person name="Lapidus A."/>
            <person name="Barry K."/>
            <person name="Detter J.C."/>
            <person name="Glavina del Rio T."/>
            <person name="Hammon N."/>
            <person name="Israni S."/>
            <person name="Pitluck S."/>
            <person name="Bruce D."/>
            <person name="Chain P."/>
            <person name="Malfatti S."/>
            <person name="Shin M."/>
            <person name="Vergez L."/>
            <person name="Schmutz J."/>
            <person name="Larimer F."/>
            <person name="Land M."/>
            <person name="Hauser L."/>
            <person name="Kyrpides N."/>
            <person name="Kim E."/>
            <person name="Parke J."/>
            <person name="Coenye T."/>
            <person name="Konstantinidis K."/>
            <person name="Ramette A."/>
            <person name="Tiedje J."/>
            <person name="Richardson P."/>
        </authorList>
    </citation>
    <scope>NUCLEOTIDE SEQUENCE</scope>
    <source>
        <strain evidence="1">AMMD</strain>
    </source>
</reference>
<sequence length="144" mass="16688">MRYFDHIRMWHNRRRSFETEKQAMTKLIRFRVRPVYHGSDLLVEILEDHRAADFPNVAAILRDALHSVQVPHPDGLDGPGIALSQDHYFSYWKYARGYYEIDDDIWGLFVTASIDNASIVADVEGALLLTGKFVKEEADFGKFK</sequence>
<dbReference type="RefSeq" id="WP_011661394.1">
    <property type="nucleotide sequence ID" value="NC_008392.1"/>
</dbReference>
<gene>
    <name evidence="1" type="ordered locus">Bamb_6525</name>
</gene>
<accession>Q0B1A4</accession>
<dbReference type="EMBL" id="CP000442">
    <property type="protein sequence ID" value="ABI92069.1"/>
    <property type="molecule type" value="Genomic_DNA"/>
</dbReference>
<dbReference type="KEGG" id="bam:Bamb_6525"/>
<organism evidence="1 2">
    <name type="scientific">Burkholderia ambifaria (strain ATCC BAA-244 / DSM 16087 / CCUG 44356 / LMG 19182 / AMMD)</name>
    <name type="common">Burkholderia cepacia (strain AMMD)</name>
    <dbReference type="NCBI Taxonomy" id="339670"/>
    <lineage>
        <taxon>Bacteria</taxon>
        <taxon>Pseudomonadati</taxon>
        <taxon>Pseudomonadota</taxon>
        <taxon>Betaproteobacteria</taxon>
        <taxon>Burkholderiales</taxon>
        <taxon>Burkholderiaceae</taxon>
        <taxon>Burkholderia</taxon>
        <taxon>Burkholderia cepacia complex</taxon>
    </lineage>
</organism>
<dbReference type="Proteomes" id="UP000000662">
    <property type="component" value="Chromosome 3"/>
</dbReference>